<organism evidence="6 7">
    <name type="scientific">Salinisphaera hydrothermalis (strain C41B8)</name>
    <dbReference type="NCBI Taxonomy" id="1304275"/>
    <lineage>
        <taxon>Bacteria</taxon>
        <taxon>Pseudomonadati</taxon>
        <taxon>Pseudomonadota</taxon>
        <taxon>Gammaproteobacteria</taxon>
        <taxon>Salinisphaerales</taxon>
        <taxon>Salinisphaeraceae</taxon>
        <taxon>Salinisphaera</taxon>
    </lineage>
</organism>
<evidence type="ECO:0000256" key="4">
    <source>
        <dbReference type="ARBA" id="ARBA00022807"/>
    </source>
</evidence>
<evidence type="ECO:0000256" key="1">
    <source>
        <dbReference type="ARBA" id="ARBA00007074"/>
    </source>
</evidence>
<dbReference type="Pfam" id="PF00877">
    <property type="entry name" value="NLPC_P60"/>
    <property type="match status" value="1"/>
</dbReference>
<dbReference type="PANTHER" id="PTHR47053">
    <property type="entry name" value="MUREIN DD-ENDOPEPTIDASE MEPH-RELATED"/>
    <property type="match status" value="1"/>
</dbReference>
<reference evidence="6 7" key="1">
    <citation type="submission" date="2013-03" db="EMBL/GenBank/DDBJ databases">
        <title>Salinisphaera hydrothermalis C41B8 Genome Sequencing.</title>
        <authorList>
            <person name="Li C."/>
            <person name="Lai Q."/>
            <person name="Shao Z."/>
        </authorList>
    </citation>
    <scope>NUCLEOTIDE SEQUENCE [LARGE SCALE GENOMIC DNA]</scope>
    <source>
        <strain evidence="6 7">C41B8</strain>
    </source>
</reference>
<dbReference type="GO" id="GO:0008234">
    <property type="term" value="F:cysteine-type peptidase activity"/>
    <property type="evidence" value="ECO:0007669"/>
    <property type="project" value="UniProtKB-KW"/>
</dbReference>
<keyword evidence="3" id="KW-0378">Hydrolase</keyword>
<proteinExistence type="inferred from homology"/>
<evidence type="ECO:0000259" key="5">
    <source>
        <dbReference type="PROSITE" id="PS51935"/>
    </source>
</evidence>
<dbReference type="InterPro" id="IPR000064">
    <property type="entry name" value="NLP_P60_dom"/>
</dbReference>
<name>A0A084IH10_SALHC</name>
<dbReference type="PROSITE" id="PS51935">
    <property type="entry name" value="NLPC_P60"/>
    <property type="match status" value="1"/>
</dbReference>
<dbReference type="PANTHER" id="PTHR47053:SF1">
    <property type="entry name" value="MUREIN DD-ENDOPEPTIDASE MEPH-RELATED"/>
    <property type="match status" value="1"/>
</dbReference>
<gene>
    <name evidence="6" type="ORF">C41B8_17219</name>
</gene>
<comment type="similarity">
    <text evidence="1">Belongs to the peptidase C40 family.</text>
</comment>
<evidence type="ECO:0000256" key="3">
    <source>
        <dbReference type="ARBA" id="ARBA00022801"/>
    </source>
</evidence>
<dbReference type="SUPFAM" id="SSF54001">
    <property type="entry name" value="Cysteine proteinases"/>
    <property type="match status" value="1"/>
</dbReference>
<keyword evidence="7" id="KW-1185">Reference proteome</keyword>
<dbReference type="Proteomes" id="UP000028302">
    <property type="component" value="Unassembled WGS sequence"/>
</dbReference>
<evidence type="ECO:0000256" key="2">
    <source>
        <dbReference type="ARBA" id="ARBA00022670"/>
    </source>
</evidence>
<accession>A0A084IH10</accession>
<dbReference type="InterPro" id="IPR051202">
    <property type="entry name" value="Peptidase_C40"/>
</dbReference>
<evidence type="ECO:0000313" key="6">
    <source>
        <dbReference type="EMBL" id="KEZ75994.1"/>
    </source>
</evidence>
<evidence type="ECO:0000313" key="7">
    <source>
        <dbReference type="Proteomes" id="UP000028302"/>
    </source>
</evidence>
<dbReference type="EMBL" id="APNK01000043">
    <property type="protein sequence ID" value="KEZ75994.1"/>
    <property type="molecule type" value="Genomic_DNA"/>
</dbReference>
<comment type="caution">
    <text evidence="6">The sequence shown here is derived from an EMBL/GenBank/DDBJ whole genome shotgun (WGS) entry which is preliminary data.</text>
</comment>
<dbReference type="eggNOG" id="COG0791">
    <property type="taxonomic scope" value="Bacteria"/>
</dbReference>
<dbReference type="STRING" id="1304275.C41B8_17219"/>
<protein>
    <submittedName>
        <fullName evidence="6">NLP/P60 protein</fullName>
    </submittedName>
</protein>
<keyword evidence="4" id="KW-0788">Thiol protease</keyword>
<feature type="domain" description="NlpC/P60" evidence="5">
    <location>
        <begin position="1"/>
        <end position="124"/>
    </location>
</feature>
<dbReference type="Gene3D" id="3.90.1720.10">
    <property type="entry name" value="endopeptidase domain like (from Nostoc punctiforme)"/>
    <property type="match status" value="1"/>
</dbReference>
<keyword evidence="2" id="KW-0645">Protease</keyword>
<dbReference type="AlphaFoldDB" id="A0A084IH10"/>
<dbReference type="InterPro" id="IPR038765">
    <property type="entry name" value="Papain-like_cys_pep_sf"/>
</dbReference>
<dbReference type="GO" id="GO:0006508">
    <property type="term" value="P:proteolysis"/>
    <property type="evidence" value="ECO:0007669"/>
    <property type="project" value="UniProtKB-KW"/>
</dbReference>
<sequence>MASVALAQVGDAYGAHMAGPSQFDDSGLAYYAYRQNGRALPRSLADQLDTGRPIPLSQAEPGDLVFFRVDSSDGRGRLTVGLIIDQNVAVVAIPGSKAQGGGVRRVALNGQYWSQRLVGVSRVLPDAPDASRGNS</sequence>